<feature type="transmembrane region" description="Helical" evidence="1">
    <location>
        <begin position="375"/>
        <end position="396"/>
    </location>
</feature>
<evidence type="ECO:0000313" key="2">
    <source>
        <dbReference type="EMBL" id="PJJ62357.1"/>
    </source>
</evidence>
<feature type="transmembrane region" description="Helical" evidence="1">
    <location>
        <begin position="402"/>
        <end position="423"/>
    </location>
</feature>
<proteinExistence type="predicted"/>
<keyword evidence="3" id="KW-1185">Reference proteome</keyword>
<feature type="transmembrane region" description="Helical" evidence="1">
    <location>
        <begin position="234"/>
        <end position="251"/>
    </location>
</feature>
<feature type="transmembrane region" description="Helical" evidence="1">
    <location>
        <begin position="99"/>
        <end position="128"/>
    </location>
</feature>
<gene>
    <name evidence="2" type="ORF">CLV54_2157</name>
</gene>
<reference evidence="2 3" key="1">
    <citation type="submission" date="2017-11" db="EMBL/GenBank/DDBJ databases">
        <title>Genomic Encyclopedia of Archaeal and Bacterial Type Strains, Phase II (KMG-II): From Individual Species to Whole Genera.</title>
        <authorList>
            <person name="Goeker M."/>
        </authorList>
    </citation>
    <scope>NUCLEOTIDE SEQUENCE [LARGE SCALE GENOMIC DNA]</scope>
    <source>
        <strain evidence="2 3">DSM 25625</strain>
    </source>
</reference>
<feature type="transmembrane region" description="Helical" evidence="1">
    <location>
        <begin position="329"/>
        <end position="346"/>
    </location>
</feature>
<dbReference type="AlphaFoldDB" id="A0A2M9BWM7"/>
<sequence>MVAQFLGLKLRQIGGTFRRSVWQSVGVIVAIVAGLALVTVLAANLVDLRDVAVGTVGTALTVAGSVVVLGFTVIPLFFGSSDTMDPRGFALFGIPNRTLALGLLVSAFIGIPVLLLAVVALATVVAWGRGFGEVVFAILGAVVGVVTCVVLSRVTTSLAALGLSASRWRDILRVLGTVLLFVVALVLVVLMTVDWSARAVGSLDDLAEILGWTPLGAAWSMPAAAAAGDYGGAFLKLLESVAVVVVLWFAWRGLVARMIVTPGREARVRSYAGLGWFGAFPSTPTGTIAARSLTYWARDPRYGVSLVALPILPIFMIAALTLAGVPWPVIALTPLPLICVFLGWTMHNDVAYDSTAIWLHVASGTRGFSDRVGRIIPVLLVGIPIIVALAFASIALNGDWRLLPSMLGVCASLFLSGLGFASFTSARFPYPATQPGESPFSAPQASGTAAAAVQSLSFIGSIAVSIPVFMLAWMGVDDDPSWHLVALGAGVGIGLVVLVGGVAWGSWVFNRRGPEMLAAAIRA</sequence>
<keyword evidence="1" id="KW-0812">Transmembrane</keyword>
<keyword evidence="1" id="KW-0472">Membrane</keyword>
<feature type="transmembrane region" description="Helical" evidence="1">
    <location>
        <begin position="21"/>
        <end position="45"/>
    </location>
</feature>
<dbReference type="RefSeq" id="WP_100344927.1">
    <property type="nucleotide sequence ID" value="NZ_PGFB01000003.1"/>
</dbReference>
<feature type="transmembrane region" description="Helical" evidence="1">
    <location>
        <begin position="134"/>
        <end position="154"/>
    </location>
</feature>
<keyword evidence="1" id="KW-1133">Transmembrane helix</keyword>
<dbReference type="OrthoDB" id="3261041at2"/>
<feature type="transmembrane region" description="Helical" evidence="1">
    <location>
        <begin position="302"/>
        <end position="323"/>
    </location>
</feature>
<dbReference type="Proteomes" id="UP000230161">
    <property type="component" value="Unassembled WGS sequence"/>
</dbReference>
<comment type="caution">
    <text evidence="2">The sequence shown here is derived from an EMBL/GenBank/DDBJ whole genome shotgun (WGS) entry which is preliminary data.</text>
</comment>
<evidence type="ECO:0000256" key="1">
    <source>
        <dbReference type="SAM" id="Phobius"/>
    </source>
</evidence>
<feature type="transmembrane region" description="Helical" evidence="1">
    <location>
        <begin position="174"/>
        <end position="197"/>
    </location>
</feature>
<protein>
    <submittedName>
        <fullName evidence="2">ABC-2 type transport system permease protein</fullName>
    </submittedName>
</protein>
<organism evidence="2 3">
    <name type="scientific">Compostimonas suwonensis</name>
    <dbReference type="NCBI Taxonomy" id="1048394"/>
    <lineage>
        <taxon>Bacteria</taxon>
        <taxon>Bacillati</taxon>
        <taxon>Actinomycetota</taxon>
        <taxon>Actinomycetes</taxon>
        <taxon>Micrococcales</taxon>
        <taxon>Microbacteriaceae</taxon>
        <taxon>Compostimonas</taxon>
    </lineage>
</organism>
<feature type="transmembrane region" description="Helical" evidence="1">
    <location>
        <begin position="51"/>
        <end position="78"/>
    </location>
</feature>
<accession>A0A2M9BWM7</accession>
<feature type="transmembrane region" description="Helical" evidence="1">
    <location>
        <begin position="482"/>
        <end position="509"/>
    </location>
</feature>
<name>A0A2M9BWM7_9MICO</name>
<feature type="transmembrane region" description="Helical" evidence="1">
    <location>
        <begin position="456"/>
        <end position="476"/>
    </location>
</feature>
<evidence type="ECO:0000313" key="3">
    <source>
        <dbReference type="Proteomes" id="UP000230161"/>
    </source>
</evidence>
<dbReference type="EMBL" id="PGFB01000003">
    <property type="protein sequence ID" value="PJJ62357.1"/>
    <property type="molecule type" value="Genomic_DNA"/>
</dbReference>